<gene>
    <name evidence="4" type="ORF">OCK74_04910</name>
</gene>
<dbReference type="SUPFAM" id="SSF55729">
    <property type="entry name" value="Acyl-CoA N-acyltransferases (Nat)"/>
    <property type="match status" value="1"/>
</dbReference>
<dbReference type="AlphaFoldDB" id="A0A9X2XU07"/>
<evidence type="ECO:0000259" key="3">
    <source>
        <dbReference type="PROSITE" id="PS51186"/>
    </source>
</evidence>
<dbReference type="PROSITE" id="PS51186">
    <property type="entry name" value="GNAT"/>
    <property type="match status" value="1"/>
</dbReference>
<evidence type="ECO:0000313" key="4">
    <source>
        <dbReference type="EMBL" id="MCU7548442.1"/>
    </source>
</evidence>
<dbReference type="InterPro" id="IPR000182">
    <property type="entry name" value="GNAT_dom"/>
</dbReference>
<dbReference type="PANTHER" id="PTHR43877">
    <property type="entry name" value="AMINOALKYLPHOSPHONATE N-ACETYLTRANSFERASE-RELATED-RELATED"/>
    <property type="match status" value="1"/>
</dbReference>
<dbReference type="CDD" id="cd04301">
    <property type="entry name" value="NAT_SF"/>
    <property type="match status" value="1"/>
</dbReference>
<reference evidence="4" key="1">
    <citation type="submission" date="2022-09" db="EMBL/GenBank/DDBJ databases">
        <authorList>
            <person name="Yuan C."/>
            <person name="Ke Z."/>
        </authorList>
    </citation>
    <scope>NUCLEOTIDE SEQUENCE</scope>
    <source>
        <strain evidence="4">LB-8</strain>
    </source>
</reference>
<organism evidence="4 5">
    <name type="scientific">Paraflavisolibacter caeni</name>
    <dbReference type="NCBI Taxonomy" id="2982496"/>
    <lineage>
        <taxon>Bacteria</taxon>
        <taxon>Pseudomonadati</taxon>
        <taxon>Bacteroidota</taxon>
        <taxon>Chitinophagia</taxon>
        <taxon>Chitinophagales</taxon>
        <taxon>Chitinophagaceae</taxon>
        <taxon>Paraflavisolibacter</taxon>
    </lineage>
</organism>
<keyword evidence="2" id="KW-0012">Acyltransferase</keyword>
<dbReference type="InterPro" id="IPR016181">
    <property type="entry name" value="Acyl_CoA_acyltransferase"/>
</dbReference>
<dbReference type="RefSeq" id="WP_279295889.1">
    <property type="nucleotide sequence ID" value="NZ_JAOTIF010000002.1"/>
</dbReference>
<evidence type="ECO:0000256" key="2">
    <source>
        <dbReference type="ARBA" id="ARBA00023315"/>
    </source>
</evidence>
<feature type="domain" description="N-acetyltransferase" evidence="3">
    <location>
        <begin position="3"/>
        <end position="143"/>
    </location>
</feature>
<sequence>MALKIIDYGTEEYRQMLKLREDILRQPLGLHLSQEELEKERDNLLMAAFDDDKMLACCMLVEEDPQTVRLRQMAVLNDLQGQGIGKALMQFAENVARDRGYQKITMHARKNATGFYEKMGYRVIGDEFIEITIPHYVMEKSLFTNEM</sequence>
<dbReference type="EMBL" id="JAOTIF010000002">
    <property type="protein sequence ID" value="MCU7548442.1"/>
    <property type="molecule type" value="Genomic_DNA"/>
</dbReference>
<dbReference type="Proteomes" id="UP001155483">
    <property type="component" value="Unassembled WGS sequence"/>
</dbReference>
<name>A0A9X2XU07_9BACT</name>
<keyword evidence="1" id="KW-0808">Transferase</keyword>
<dbReference type="Gene3D" id="3.40.630.30">
    <property type="match status" value="1"/>
</dbReference>
<keyword evidence="5" id="KW-1185">Reference proteome</keyword>
<protein>
    <submittedName>
        <fullName evidence="4">GNAT family N-acetyltransferase</fullName>
    </submittedName>
</protein>
<comment type="caution">
    <text evidence="4">The sequence shown here is derived from an EMBL/GenBank/DDBJ whole genome shotgun (WGS) entry which is preliminary data.</text>
</comment>
<dbReference type="PANTHER" id="PTHR43877:SF2">
    <property type="entry name" value="AMINOALKYLPHOSPHONATE N-ACETYLTRANSFERASE-RELATED"/>
    <property type="match status" value="1"/>
</dbReference>
<dbReference type="Pfam" id="PF13673">
    <property type="entry name" value="Acetyltransf_10"/>
    <property type="match status" value="1"/>
</dbReference>
<evidence type="ECO:0000313" key="5">
    <source>
        <dbReference type="Proteomes" id="UP001155483"/>
    </source>
</evidence>
<evidence type="ECO:0000256" key="1">
    <source>
        <dbReference type="ARBA" id="ARBA00022679"/>
    </source>
</evidence>
<proteinExistence type="predicted"/>
<dbReference type="GO" id="GO:0016747">
    <property type="term" value="F:acyltransferase activity, transferring groups other than amino-acyl groups"/>
    <property type="evidence" value="ECO:0007669"/>
    <property type="project" value="InterPro"/>
</dbReference>
<reference evidence="4" key="2">
    <citation type="submission" date="2023-04" db="EMBL/GenBank/DDBJ databases">
        <title>Paracnuella aquatica gen. nov., sp. nov., a member of the family Chitinophagaceae isolated from a hot spring.</title>
        <authorList>
            <person name="Wang C."/>
        </authorList>
    </citation>
    <scope>NUCLEOTIDE SEQUENCE</scope>
    <source>
        <strain evidence="4">LB-8</strain>
    </source>
</reference>
<dbReference type="InterPro" id="IPR050832">
    <property type="entry name" value="Bact_Acetyltransf"/>
</dbReference>
<accession>A0A9X2XU07</accession>